<protein>
    <submittedName>
        <fullName evidence="2">Uncharacterized protein</fullName>
    </submittedName>
</protein>
<proteinExistence type="predicted"/>
<keyword evidence="1" id="KW-1133">Transmembrane helix</keyword>
<dbReference type="EMBL" id="MN739156">
    <property type="protein sequence ID" value="QHS91214.1"/>
    <property type="molecule type" value="Genomic_DNA"/>
</dbReference>
<dbReference type="AlphaFoldDB" id="A0A6C0BHL0"/>
<organism evidence="2">
    <name type="scientific">viral metagenome</name>
    <dbReference type="NCBI Taxonomy" id="1070528"/>
    <lineage>
        <taxon>unclassified sequences</taxon>
        <taxon>metagenomes</taxon>
        <taxon>organismal metagenomes</taxon>
    </lineage>
</organism>
<evidence type="ECO:0000256" key="1">
    <source>
        <dbReference type="SAM" id="Phobius"/>
    </source>
</evidence>
<sequence length="195" mass="21934">MSSSINSVVTTNPATCRALPTSIETISRGITNCSRPEEMTKKEKFITNTLHLKEDIKSLSANVMDSLSIGDSMFGSYGHSDVTKQIRDRNIDLANKKENLIQDINKKESIIERANRDFTDVKRTLPEKQPKKILHFIEDYTLAVLSISYLFMLCIGIYYFSIVNNGEFNTSDFSKALMNSAILSVVVGVVLYYIS</sequence>
<name>A0A6C0BHL0_9ZZZZ</name>
<evidence type="ECO:0000313" key="2">
    <source>
        <dbReference type="EMBL" id="QHS91214.1"/>
    </source>
</evidence>
<accession>A0A6C0BHL0</accession>
<feature type="transmembrane region" description="Helical" evidence="1">
    <location>
        <begin position="173"/>
        <end position="194"/>
    </location>
</feature>
<feature type="transmembrane region" description="Helical" evidence="1">
    <location>
        <begin position="140"/>
        <end position="161"/>
    </location>
</feature>
<keyword evidence="1" id="KW-0472">Membrane</keyword>
<keyword evidence="1" id="KW-0812">Transmembrane</keyword>
<reference evidence="2" key="1">
    <citation type="journal article" date="2020" name="Nature">
        <title>Giant virus diversity and host interactions through global metagenomics.</title>
        <authorList>
            <person name="Schulz F."/>
            <person name="Roux S."/>
            <person name="Paez-Espino D."/>
            <person name="Jungbluth S."/>
            <person name="Walsh D.A."/>
            <person name="Denef V.J."/>
            <person name="McMahon K.D."/>
            <person name="Konstantinidis K.T."/>
            <person name="Eloe-Fadrosh E.A."/>
            <person name="Kyrpides N.C."/>
            <person name="Woyke T."/>
        </authorList>
    </citation>
    <scope>NUCLEOTIDE SEQUENCE</scope>
    <source>
        <strain evidence="2">GVMAG-M-3300013004-44</strain>
    </source>
</reference>